<evidence type="ECO:0000259" key="2">
    <source>
        <dbReference type="Pfam" id="PF12770"/>
    </source>
</evidence>
<feature type="chain" id="PRO_5045364233" evidence="1">
    <location>
        <begin position="22"/>
        <end position="967"/>
    </location>
</feature>
<dbReference type="Proteomes" id="UP000766336">
    <property type="component" value="Unassembled WGS sequence"/>
</dbReference>
<dbReference type="Gene3D" id="1.25.40.10">
    <property type="entry name" value="Tetratricopeptide repeat domain"/>
    <property type="match status" value="1"/>
</dbReference>
<keyword evidence="4" id="KW-1185">Reference proteome</keyword>
<feature type="domain" description="CHAT" evidence="2">
    <location>
        <begin position="651"/>
        <end position="954"/>
    </location>
</feature>
<evidence type="ECO:0000313" key="4">
    <source>
        <dbReference type="Proteomes" id="UP000766336"/>
    </source>
</evidence>
<keyword evidence="1" id="KW-0732">Signal</keyword>
<accession>A0ABS5Q7Q3</accession>
<proteinExistence type="predicted"/>
<dbReference type="Pfam" id="PF12770">
    <property type="entry name" value="CHAT"/>
    <property type="match status" value="1"/>
</dbReference>
<evidence type="ECO:0000256" key="1">
    <source>
        <dbReference type="SAM" id="SignalP"/>
    </source>
</evidence>
<evidence type="ECO:0000313" key="3">
    <source>
        <dbReference type="EMBL" id="MBS7809700.1"/>
    </source>
</evidence>
<comment type="caution">
    <text evidence="3">The sequence shown here is derived from an EMBL/GenBank/DDBJ whole genome shotgun (WGS) entry which is preliminary data.</text>
</comment>
<feature type="signal peptide" evidence="1">
    <location>
        <begin position="1"/>
        <end position="21"/>
    </location>
</feature>
<name>A0ABS5Q7Q3_9PROT</name>
<dbReference type="PROSITE" id="PS51257">
    <property type="entry name" value="PROKAR_LIPOPROTEIN"/>
    <property type="match status" value="1"/>
</dbReference>
<dbReference type="RefSeq" id="WP_213668373.1">
    <property type="nucleotide sequence ID" value="NZ_JAHCDA010000001.1"/>
</dbReference>
<dbReference type="InterPro" id="IPR024983">
    <property type="entry name" value="CHAT_dom"/>
</dbReference>
<reference evidence="3 4" key="1">
    <citation type="submission" date="2021-05" db="EMBL/GenBank/DDBJ databases">
        <title>Roseococcus sp. XZZS9, whole genome shotgun sequencing project.</title>
        <authorList>
            <person name="Zhao G."/>
            <person name="Shen L."/>
        </authorList>
    </citation>
    <scope>NUCLEOTIDE SEQUENCE [LARGE SCALE GENOMIC DNA]</scope>
    <source>
        <strain evidence="3 4">XZZS9</strain>
    </source>
</reference>
<dbReference type="SUPFAM" id="SSF48452">
    <property type="entry name" value="TPR-like"/>
    <property type="match status" value="1"/>
</dbReference>
<dbReference type="EMBL" id="JAHCDA010000001">
    <property type="protein sequence ID" value="MBS7809700.1"/>
    <property type="molecule type" value="Genomic_DNA"/>
</dbReference>
<organism evidence="3 4">
    <name type="scientific">Roseococcus pinisoli</name>
    <dbReference type="NCBI Taxonomy" id="2835040"/>
    <lineage>
        <taxon>Bacteria</taxon>
        <taxon>Pseudomonadati</taxon>
        <taxon>Pseudomonadota</taxon>
        <taxon>Alphaproteobacteria</taxon>
        <taxon>Acetobacterales</taxon>
        <taxon>Roseomonadaceae</taxon>
        <taxon>Roseococcus</taxon>
    </lineage>
</organism>
<dbReference type="InterPro" id="IPR011990">
    <property type="entry name" value="TPR-like_helical_dom_sf"/>
</dbReference>
<sequence>MKQPPSLKPGLLLLLALGACEAPPPSAYVASSAGGAGMLALGATASGEECRLSRAGDGGDVWCGEWSSPSARIRPVTGSTPLEAAEQARAGLSSRLECSAPRATTALGGQPAAVMDCRRRAGGWPAFAMAAQSGSGIWLAEGILPAQPSAERAIGILSGRITAQAAPLPSGAIDQMAARLAREAFATGDVSRYEALMAVGRDANQAERFVAAETAYRAALSLQERALGARAPDLYLPMVLLALQLSNQGRFPEAEALFTRAAVLAPRAAEPLAGAYVAHYRGLHEANRGHNDQALALLAQGGAAYARWVPPELRAGAGSPQPSIDPLANRALIGLVETRRNTAAVLRAAGRYAEAETAATDAARMARAASGTAIGADVIAARLARTEGAVAAGAGRSGAAASDFGRSANRFARGVPRSRPLAETLLLRAANLSPASAVASCREASAVLRNLREGTSALRIAPCLDAFIALGTPQGVAEAFEAAQLGQGGVTTTQIATAAARLAAGARDPAVAEALRRRDEADRTLAARYRERDAAAVEGRDVTALTAAINEAEGAAAEADAAAQSAAPGYGQLVQSVASAEEVLAALAPGEAMVATTLPPDRRGWTFVLLDGTVSVGRVGADTSEVAALVARVRESTESGTSRRPFEAGAAYALHQALFASVAEPVTRAKSMVALPEGPMLSLPYGLLVTAAPPAPQGHENVAFLIQKMAVTHVPAASSLVTLRRAGNSVATRPWFGFGDPRPVPASFAARSFPAAPSCGQGLSSLARLPAASIELQAAQQVMGATAAERRTGDAFTAASVRSARLRDYRVLHFATHGVLPGELSCLTEPAIIASPAPNGPDATQALLTAGTILDLDLDADLVVLSACNSGGGAAAGESLSTLARAFFFSGARSLLVTHWYVNDVAAARVAFFTLQNVRNGDAPAEALRKAQLDLMTAAGLGHPALWAPFAMIGPGPTHVARTARAG</sequence>
<protein>
    <submittedName>
        <fullName evidence="3">CHAT domain-containing protein</fullName>
    </submittedName>
</protein>
<gene>
    <name evidence="3" type="ORF">KHU32_02045</name>
</gene>